<sequence length="113" mass="12651">MAQTYYSRPYSTKWLFIIVGILSVSYIGLCITKGPTHPASHAAITALFIVTCGAILVDPETTYETRKVLDDGREVAVRRPLIGFKSQERLVGLTGGYEVRVDGWRYEEALIRI</sequence>
<reference evidence="2 3" key="1">
    <citation type="submission" date="2019-04" db="EMBL/GenBank/DDBJ databases">
        <title>Friends and foes A comparative genomics study of 23 Aspergillus species from section Flavi.</title>
        <authorList>
            <consortium name="DOE Joint Genome Institute"/>
            <person name="Kjaerbolling I."/>
            <person name="Vesth T."/>
            <person name="Frisvad J.C."/>
            <person name="Nybo J.L."/>
            <person name="Theobald S."/>
            <person name="Kildgaard S."/>
            <person name="Isbrandt T."/>
            <person name="Kuo A."/>
            <person name="Sato A."/>
            <person name="Lyhne E.K."/>
            <person name="Kogle M.E."/>
            <person name="Wiebenga A."/>
            <person name="Kun R.S."/>
            <person name="Lubbers R.J."/>
            <person name="Makela M.R."/>
            <person name="Barry K."/>
            <person name="Chovatia M."/>
            <person name="Clum A."/>
            <person name="Daum C."/>
            <person name="Haridas S."/>
            <person name="He G."/>
            <person name="LaButti K."/>
            <person name="Lipzen A."/>
            <person name="Mondo S."/>
            <person name="Riley R."/>
            <person name="Salamov A."/>
            <person name="Simmons B.A."/>
            <person name="Magnuson J.K."/>
            <person name="Henrissat B."/>
            <person name="Mortensen U.H."/>
            <person name="Larsen T.O."/>
            <person name="Devries R.P."/>
            <person name="Grigoriev I.V."/>
            <person name="Machida M."/>
            <person name="Baker S.E."/>
            <person name="Andersen M.R."/>
        </authorList>
    </citation>
    <scope>NUCLEOTIDE SEQUENCE [LARGE SCALE GENOMIC DNA]</scope>
    <source>
        <strain evidence="2 3">IBT 18842</strain>
    </source>
</reference>
<dbReference type="AlphaFoldDB" id="A0A5N6TYU4"/>
<feature type="transmembrane region" description="Helical" evidence="1">
    <location>
        <begin position="14"/>
        <end position="32"/>
    </location>
</feature>
<dbReference type="EMBL" id="ML742070">
    <property type="protein sequence ID" value="KAE8151485.1"/>
    <property type="molecule type" value="Genomic_DNA"/>
</dbReference>
<keyword evidence="1" id="KW-0812">Transmembrane</keyword>
<dbReference type="Proteomes" id="UP000325780">
    <property type="component" value="Unassembled WGS sequence"/>
</dbReference>
<proteinExistence type="predicted"/>
<evidence type="ECO:0000313" key="2">
    <source>
        <dbReference type="EMBL" id="KAE8151485.1"/>
    </source>
</evidence>
<feature type="transmembrane region" description="Helical" evidence="1">
    <location>
        <begin position="39"/>
        <end position="57"/>
    </location>
</feature>
<accession>A0A5N6TYU4</accession>
<organism evidence="2 3">
    <name type="scientific">Aspergillus avenaceus</name>
    <dbReference type="NCBI Taxonomy" id="36643"/>
    <lineage>
        <taxon>Eukaryota</taxon>
        <taxon>Fungi</taxon>
        <taxon>Dikarya</taxon>
        <taxon>Ascomycota</taxon>
        <taxon>Pezizomycotina</taxon>
        <taxon>Eurotiomycetes</taxon>
        <taxon>Eurotiomycetidae</taxon>
        <taxon>Eurotiales</taxon>
        <taxon>Aspergillaceae</taxon>
        <taxon>Aspergillus</taxon>
        <taxon>Aspergillus subgen. Circumdati</taxon>
    </lineage>
</organism>
<protein>
    <submittedName>
        <fullName evidence="2">Uncharacterized protein</fullName>
    </submittedName>
</protein>
<dbReference type="OrthoDB" id="4494186at2759"/>
<gene>
    <name evidence="2" type="ORF">BDV25DRAFT_138816</name>
</gene>
<evidence type="ECO:0000313" key="3">
    <source>
        <dbReference type="Proteomes" id="UP000325780"/>
    </source>
</evidence>
<keyword evidence="1" id="KW-0472">Membrane</keyword>
<name>A0A5N6TYU4_ASPAV</name>
<keyword evidence="3" id="KW-1185">Reference proteome</keyword>
<keyword evidence="1" id="KW-1133">Transmembrane helix</keyword>
<evidence type="ECO:0000256" key="1">
    <source>
        <dbReference type="SAM" id="Phobius"/>
    </source>
</evidence>